<name>E6SHQ6_THEM7</name>
<dbReference type="InterPro" id="IPR037914">
    <property type="entry name" value="SpoVT-AbrB_sf"/>
</dbReference>
<dbReference type="GO" id="GO:0003677">
    <property type="term" value="F:DNA binding"/>
    <property type="evidence" value="ECO:0007669"/>
    <property type="project" value="UniProtKB-UniRule"/>
</dbReference>
<protein>
    <recommendedName>
        <fullName evidence="3">SpoVT-AbrB domain-containing protein</fullName>
    </recommendedName>
</protein>
<keyword evidence="1" id="KW-0238">DNA-binding</keyword>
<dbReference type="SMART" id="SM00966">
    <property type="entry name" value="SpoVT_AbrB"/>
    <property type="match status" value="1"/>
</dbReference>
<feature type="region of interest" description="Disordered" evidence="2">
    <location>
        <begin position="67"/>
        <end position="86"/>
    </location>
</feature>
<dbReference type="InterPro" id="IPR007159">
    <property type="entry name" value="SpoVT-AbrB_dom"/>
</dbReference>
<dbReference type="AlphaFoldDB" id="E6SHQ6"/>
<reference evidence="4 5" key="1">
    <citation type="journal article" date="2010" name="Stand. Genomic Sci.">
        <title>Complete genome sequence of Thermaerobacter marianensis type strain (7p75a).</title>
        <authorList>
            <person name="Han C."/>
            <person name="Gu W."/>
            <person name="Zhang X."/>
            <person name="Lapidus A."/>
            <person name="Nolan M."/>
            <person name="Copeland A."/>
            <person name="Lucas S."/>
            <person name="Del Rio T.G."/>
            <person name="Tice H."/>
            <person name="Cheng J.F."/>
            <person name="Tapia R."/>
            <person name="Goodwin L."/>
            <person name="Pitluck S."/>
            <person name="Pagani I."/>
            <person name="Ivanova N."/>
            <person name="Mavromatis K."/>
            <person name="Mikhailova N."/>
            <person name="Pati A."/>
            <person name="Chen A."/>
            <person name="Palaniappan K."/>
            <person name="Land M."/>
            <person name="Hauser L."/>
            <person name="Chang Y.J."/>
            <person name="Jeffries C.D."/>
            <person name="Schneider S."/>
            <person name="Rohde M."/>
            <person name="Goker M."/>
            <person name="Pukall R."/>
            <person name="Woyke T."/>
            <person name="Bristow J."/>
            <person name="Eisen J.A."/>
            <person name="Markowitz V."/>
            <person name="Hugenholtz P."/>
            <person name="Kyrpides N.C."/>
            <person name="Klenk H.P."/>
            <person name="Detter J.C."/>
        </authorList>
    </citation>
    <scope>NUCLEOTIDE SEQUENCE [LARGE SCALE GENOMIC DNA]</scope>
    <source>
        <strain evidence="5">ATCC 700841 / DSM 12885 / JCM 10246 / 7p75a</strain>
    </source>
</reference>
<reference evidence="5" key="2">
    <citation type="journal article" date="2010" name="Stand. Genomic Sci.">
        <title>Complete genome sequence of Thermaerobacter marianensis type strain (7p75aT).</title>
        <authorList>
            <person name="Han C."/>
            <person name="Gu W."/>
            <person name="Zhang X."/>
            <person name="Lapidus A."/>
            <person name="Nolan M."/>
            <person name="Copeland A."/>
            <person name="Lucas S."/>
            <person name="Glavina Del Rio T."/>
            <person name="Tice H."/>
            <person name="Cheng J."/>
            <person name="Tapia R."/>
            <person name="Goodwin L."/>
            <person name="Pitluck S."/>
            <person name="Pagani I."/>
            <person name="Ivanova N."/>
            <person name="Mavromatis K."/>
            <person name="Mikhailova N."/>
            <person name="Pati A."/>
            <person name="Chen A."/>
            <person name="Palaniappan K."/>
            <person name="Land M."/>
            <person name="Hauser L."/>
            <person name="Chang Y."/>
            <person name="Jeffries C."/>
            <person name="Schneider S."/>
            <person name="Rohde M."/>
            <person name="Goker M."/>
            <person name="Pukall R."/>
            <person name="Woyke T."/>
            <person name="Bristow J."/>
            <person name="Eisen J."/>
            <person name="Markowitz V."/>
            <person name="Hugenholtz P."/>
            <person name="Kyrpides N."/>
            <person name="Klenk H."/>
            <person name="Detter J."/>
        </authorList>
    </citation>
    <scope>NUCLEOTIDE SEQUENCE [LARGE SCALE GENOMIC DNA]</scope>
    <source>
        <strain evidence="5">ATCC 700841 / DSM 12885 / JCM 10246 / 7p75a</strain>
    </source>
</reference>
<proteinExistence type="predicted"/>
<dbReference type="EMBL" id="CP002344">
    <property type="protein sequence ID" value="ADU50753.1"/>
    <property type="molecule type" value="Genomic_DNA"/>
</dbReference>
<evidence type="ECO:0000259" key="3">
    <source>
        <dbReference type="PROSITE" id="PS51740"/>
    </source>
</evidence>
<dbReference type="HOGENOM" id="CLU_1969492_0_0_9"/>
<evidence type="ECO:0000313" key="5">
    <source>
        <dbReference type="Proteomes" id="UP000008915"/>
    </source>
</evidence>
<dbReference type="RefSeq" id="WP_013495058.1">
    <property type="nucleotide sequence ID" value="NC_014831.1"/>
</dbReference>
<evidence type="ECO:0000256" key="1">
    <source>
        <dbReference type="PROSITE-ProRule" id="PRU01076"/>
    </source>
</evidence>
<dbReference type="Proteomes" id="UP000008915">
    <property type="component" value="Chromosome"/>
</dbReference>
<sequence>MELLRLRERGQITISRALREQLGIGDHSMLLAYVEKGRLILEPIPEPRGDLLSIIGLLPSRGVVNPKDARREAQRQRAERWSERHGEASWLTGAQASSLRGGIGPIKSWFGRETETAIAAEPAGVGE</sequence>
<dbReference type="SUPFAM" id="SSF89447">
    <property type="entry name" value="AbrB/MazE/MraZ-like"/>
    <property type="match status" value="1"/>
</dbReference>
<gene>
    <name evidence="4" type="ordered locus">Tmar_0632</name>
</gene>
<feature type="domain" description="SpoVT-AbrB" evidence="3">
    <location>
        <begin position="1"/>
        <end position="46"/>
    </location>
</feature>
<evidence type="ECO:0000313" key="4">
    <source>
        <dbReference type="EMBL" id="ADU50753.1"/>
    </source>
</evidence>
<keyword evidence="5" id="KW-1185">Reference proteome</keyword>
<dbReference type="PROSITE" id="PS51740">
    <property type="entry name" value="SPOVT_ABRB"/>
    <property type="match status" value="1"/>
</dbReference>
<dbReference type="KEGG" id="tmr:Tmar_0632"/>
<organism evidence="4 5">
    <name type="scientific">Thermaerobacter marianensis (strain ATCC 700841 / DSM 12885 / JCM 10246 / 7p75a)</name>
    <dbReference type="NCBI Taxonomy" id="644966"/>
    <lineage>
        <taxon>Bacteria</taxon>
        <taxon>Bacillati</taxon>
        <taxon>Bacillota</taxon>
        <taxon>Clostridia</taxon>
        <taxon>Eubacteriales</taxon>
        <taxon>Clostridiales Family XVII. Incertae Sedis</taxon>
        <taxon>Thermaerobacter</taxon>
    </lineage>
</organism>
<accession>E6SHQ6</accession>
<evidence type="ECO:0000256" key="2">
    <source>
        <dbReference type="SAM" id="MobiDB-lite"/>
    </source>
</evidence>
<dbReference type="OrthoDB" id="71707at2"/>